<proteinExistence type="predicted"/>
<dbReference type="EMBL" id="DS865741">
    <property type="protein sequence ID" value="EEC14320.1"/>
    <property type="molecule type" value="Genomic_DNA"/>
</dbReference>
<keyword evidence="1" id="KW-1133">Transmembrane helix</keyword>
<feature type="transmembrane region" description="Helical" evidence="1">
    <location>
        <begin position="14"/>
        <end position="34"/>
    </location>
</feature>
<dbReference type="PaxDb" id="6945-B7Q648"/>
<dbReference type="InParanoid" id="B7Q648"/>
<evidence type="ECO:0000313" key="4">
    <source>
        <dbReference type="Proteomes" id="UP000001555"/>
    </source>
</evidence>
<dbReference type="HOGENOM" id="CLU_1549348_0_0_1"/>
<sequence length="173" mass="19530">MTLYSAALPYMGPVTRGAGIATLLAMIFQFWLLYNKVTLENRPKQIPVTLNNCPVNQSALTSQTSNGSFVLTRNVSQDVFILLRLSSLWSNSISAILVILCGLAISVLTGGIRTQRKVLHLTSDVFLKFWRWMHLISPAENIVRPQSEFHRRIENLPGLNYEELLKLTKETEV</sequence>
<gene>
    <name evidence="2" type="ORF">IscW_ISCW011130</name>
</gene>
<dbReference type="VEuPathDB" id="VectorBase:ISCP_034724"/>
<evidence type="ECO:0000313" key="2">
    <source>
        <dbReference type="EMBL" id="EEC14320.1"/>
    </source>
</evidence>
<dbReference type="EMBL" id="ABJB011081226">
    <property type="status" value="NOT_ANNOTATED_CDS"/>
    <property type="molecule type" value="Genomic_DNA"/>
</dbReference>
<dbReference type="VEuPathDB" id="VectorBase:ISCI011130"/>
<name>B7Q648_IXOSC</name>
<dbReference type="Proteomes" id="UP000001555">
    <property type="component" value="Unassembled WGS sequence"/>
</dbReference>
<reference evidence="3" key="2">
    <citation type="submission" date="2020-05" db="UniProtKB">
        <authorList>
            <consortium name="EnsemblMetazoa"/>
        </authorList>
    </citation>
    <scope>IDENTIFICATION</scope>
    <source>
        <strain evidence="3">wikel</strain>
    </source>
</reference>
<feature type="transmembrane region" description="Helical" evidence="1">
    <location>
        <begin position="92"/>
        <end position="112"/>
    </location>
</feature>
<protein>
    <submittedName>
        <fullName evidence="2 3">Uncharacterized protein</fullName>
    </submittedName>
</protein>
<keyword evidence="4" id="KW-1185">Reference proteome</keyword>
<evidence type="ECO:0000256" key="1">
    <source>
        <dbReference type="SAM" id="Phobius"/>
    </source>
</evidence>
<dbReference type="AlphaFoldDB" id="B7Q648"/>
<accession>B7Q648</accession>
<reference evidence="2 4" key="1">
    <citation type="submission" date="2008-03" db="EMBL/GenBank/DDBJ databases">
        <title>Annotation of Ixodes scapularis.</title>
        <authorList>
            <consortium name="Ixodes scapularis Genome Project Consortium"/>
            <person name="Caler E."/>
            <person name="Hannick L.I."/>
            <person name="Bidwell S."/>
            <person name="Joardar V."/>
            <person name="Thiagarajan M."/>
            <person name="Amedeo P."/>
            <person name="Galinsky K.J."/>
            <person name="Schobel S."/>
            <person name="Inman J."/>
            <person name="Hostetler J."/>
            <person name="Miller J."/>
            <person name="Hammond M."/>
            <person name="Megy K."/>
            <person name="Lawson D."/>
            <person name="Kodira C."/>
            <person name="Sutton G."/>
            <person name="Meyer J."/>
            <person name="Hill C.A."/>
            <person name="Birren B."/>
            <person name="Nene V."/>
            <person name="Collins F."/>
            <person name="Alarcon-Chaidez F."/>
            <person name="Wikel S."/>
            <person name="Strausberg R."/>
        </authorList>
    </citation>
    <scope>NUCLEOTIDE SEQUENCE [LARGE SCALE GENOMIC DNA]</scope>
    <source>
        <strain evidence="4">Wikel</strain>
        <strain evidence="2">Wikel colony</strain>
    </source>
</reference>
<organism>
    <name type="scientific">Ixodes scapularis</name>
    <name type="common">Black-legged tick</name>
    <name type="synonym">Deer tick</name>
    <dbReference type="NCBI Taxonomy" id="6945"/>
    <lineage>
        <taxon>Eukaryota</taxon>
        <taxon>Metazoa</taxon>
        <taxon>Ecdysozoa</taxon>
        <taxon>Arthropoda</taxon>
        <taxon>Chelicerata</taxon>
        <taxon>Arachnida</taxon>
        <taxon>Acari</taxon>
        <taxon>Parasitiformes</taxon>
        <taxon>Ixodida</taxon>
        <taxon>Ixodoidea</taxon>
        <taxon>Ixodidae</taxon>
        <taxon>Ixodinae</taxon>
        <taxon>Ixodes</taxon>
    </lineage>
</organism>
<dbReference type="EMBL" id="ABJB010471881">
    <property type="status" value="NOT_ANNOTATED_CDS"/>
    <property type="molecule type" value="Genomic_DNA"/>
</dbReference>
<evidence type="ECO:0000313" key="3">
    <source>
        <dbReference type="EnsemblMetazoa" id="ISCW011130-PA"/>
    </source>
</evidence>
<dbReference type="EMBL" id="ABJB010897853">
    <property type="status" value="NOT_ANNOTATED_CDS"/>
    <property type="molecule type" value="Genomic_DNA"/>
</dbReference>
<dbReference type="VEuPathDB" id="VectorBase:ISCW011130"/>
<keyword evidence="1" id="KW-0812">Transmembrane</keyword>
<keyword evidence="1" id="KW-0472">Membrane</keyword>
<dbReference type="OrthoDB" id="6500145at2759"/>
<dbReference type="EnsemblMetazoa" id="ISCW011130-RA">
    <property type="protein sequence ID" value="ISCW011130-PA"/>
    <property type="gene ID" value="ISCW011130"/>
</dbReference>